<dbReference type="Pfam" id="PF03466">
    <property type="entry name" value="LysR_substrate"/>
    <property type="match status" value="1"/>
</dbReference>
<dbReference type="AlphaFoldDB" id="A0A090K5Y2"/>
<dbReference type="Proteomes" id="UP000183794">
    <property type="component" value="Unassembled WGS sequence"/>
</dbReference>
<keyword evidence="8" id="KW-1185">Reference proteome</keyword>
<evidence type="ECO:0000313" key="9">
    <source>
        <dbReference type="Proteomes" id="UP000183794"/>
    </source>
</evidence>
<dbReference type="Gene3D" id="1.10.10.10">
    <property type="entry name" value="Winged helix-like DNA-binding domain superfamily/Winged helix DNA-binding domain"/>
    <property type="match status" value="1"/>
</dbReference>
<protein>
    <submittedName>
        <fullName evidence="6 7">Transcriptional regulator with periplasmic binding proteindomain (LysR family)</fullName>
    </submittedName>
</protein>
<dbReference type="InterPro" id="IPR005119">
    <property type="entry name" value="LysR_subst-bd"/>
</dbReference>
<proteinExistence type="inferred from homology"/>
<dbReference type="SUPFAM" id="SSF46785">
    <property type="entry name" value="Winged helix' DNA-binding domain"/>
    <property type="match status" value="1"/>
</dbReference>
<evidence type="ECO:0000256" key="3">
    <source>
        <dbReference type="ARBA" id="ARBA00023125"/>
    </source>
</evidence>
<gene>
    <name evidence="7" type="ORF">MT2528_4655</name>
    <name evidence="6" type="ORF">NVI5450_0739</name>
</gene>
<dbReference type="GO" id="GO:0003700">
    <property type="term" value="F:DNA-binding transcription factor activity"/>
    <property type="evidence" value="ECO:0007669"/>
    <property type="project" value="InterPro"/>
</dbReference>
<dbReference type="RefSeq" id="WP_052678268.1">
    <property type="nucleotide sequence ID" value="NZ_FPLF01000031.1"/>
</dbReference>
<keyword evidence="2" id="KW-0805">Transcription regulation</keyword>
<feature type="domain" description="HTH lysR-type" evidence="5">
    <location>
        <begin position="6"/>
        <end position="63"/>
    </location>
</feature>
<evidence type="ECO:0000313" key="6">
    <source>
        <dbReference type="EMBL" id="SGY87318.1"/>
    </source>
</evidence>
<sequence>MKEPTVSLEQWYIFKVVVEQGSFQGAADYLIKSQSSISYAIQKLQDNLGVRLFAQQGRRAVVTEMGKKMLAQADELLMQATSIEQLAEEYSAGWEPLLKVMTTQLFPPQLLTDTLSLFSQQCVVTSIDFQQGTLSGVTDAATYGTADLIITSQIPTGFTGEKLCPAQLSRFVHQQHPLALLNRPLTLAELKSHAQIVMSDSSTYRSVDAGWLGSQQRWTVNNFHESLSLVKQGVGHATLPISRIQNELADGELVELIIEDHVRLDLSLYLVYANKKTLGPAGLLFAKLLKRQAKQYVIDG</sequence>
<dbReference type="PANTHER" id="PTHR30126:SF88">
    <property type="entry name" value="TRANSCRIPTIONAL REGULATOR-RELATED"/>
    <property type="match status" value="1"/>
</dbReference>
<dbReference type="STRING" id="80854.MVIS_1208"/>
<dbReference type="SUPFAM" id="SSF53850">
    <property type="entry name" value="Periplasmic binding protein-like II"/>
    <property type="match status" value="1"/>
</dbReference>
<dbReference type="Pfam" id="PF00126">
    <property type="entry name" value="HTH_1"/>
    <property type="match status" value="1"/>
</dbReference>
<evidence type="ECO:0000313" key="8">
    <source>
        <dbReference type="Proteomes" id="UP000182660"/>
    </source>
</evidence>
<dbReference type="InterPro" id="IPR036390">
    <property type="entry name" value="WH_DNA-bd_sf"/>
</dbReference>
<comment type="similarity">
    <text evidence="1">Belongs to the LysR transcriptional regulatory family.</text>
</comment>
<evidence type="ECO:0000256" key="4">
    <source>
        <dbReference type="ARBA" id="ARBA00023163"/>
    </source>
</evidence>
<dbReference type="HOGENOM" id="CLU_039613_35_2_6"/>
<dbReference type="EMBL" id="FPLD01000025">
    <property type="protein sequence ID" value="SGY87318.1"/>
    <property type="molecule type" value="Genomic_DNA"/>
</dbReference>
<dbReference type="GO" id="GO:0000976">
    <property type="term" value="F:transcription cis-regulatory region binding"/>
    <property type="evidence" value="ECO:0007669"/>
    <property type="project" value="TreeGrafter"/>
</dbReference>
<evidence type="ECO:0000313" key="7">
    <source>
        <dbReference type="EMBL" id="SGZ03726.1"/>
    </source>
</evidence>
<organism evidence="6 9">
    <name type="scientific">Moritella viscosa</name>
    <dbReference type="NCBI Taxonomy" id="80854"/>
    <lineage>
        <taxon>Bacteria</taxon>
        <taxon>Pseudomonadati</taxon>
        <taxon>Pseudomonadota</taxon>
        <taxon>Gammaproteobacteria</taxon>
        <taxon>Alteromonadales</taxon>
        <taxon>Moritellaceae</taxon>
        <taxon>Moritella</taxon>
    </lineage>
</organism>
<dbReference type="InterPro" id="IPR036388">
    <property type="entry name" value="WH-like_DNA-bd_sf"/>
</dbReference>
<dbReference type="PROSITE" id="PS50931">
    <property type="entry name" value="HTH_LYSR"/>
    <property type="match status" value="1"/>
</dbReference>
<accession>A0A090K5Y2</accession>
<keyword evidence="4" id="KW-0804">Transcription</keyword>
<dbReference type="KEGG" id="mvs:MVIS_1208"/>
<evidence type="ECO:0000259" key="5">
    <source>
        <dbReference type="PROSITE" id="PS50931"/>
    </source>
</evidence>
<dbReference type="Proteomes" id="UP000182660">
    <property type="component" value="Unassembled WGS sequence"/>
</dbReference>
<reference evidence="7 8" key="2">
    <citation type="submission" date="2016-11" db="EMBL/GenBank/DDBJ databases">
        <authorList>
            <person name="Klemetsen T."/>
        </authorList>
    </citation>
    <scope>NUCLEOTIDE SEQUENCE [LARGE SCALE GENOMIC DNA]</scope>
    <source>
        <strain evidence="7">MT 2528</strain>
    </source>
</reference>
<keyword evidence="3" id="KW-0238">DNA-binding</keyword>
<dbReference type="InterPro" id="IPR000847">
    <property type="entry name" value="LysR_HTH_N"/>
</dbReference>
<dbReference type="Gene3D" id="3.40.190.290">
    <property type="match status" value="1"/>
</dbReference>
<dbReference type="EMBL" id="FPLJ01000145">
    <property type="protein sequence ID" value="SGZ03726.1"/>
    <property type="molecule type" value="Genomic_DNA"/>
</dbReference>
<name>A0A090K5Y2_9GAMM</name>
<evidence type="ECO:0000256" key="2">
    <source>
        <dbReference type="ARBA" id="ARBA00023015"/>
    </source>
</evidence>
<reference evidence="6 9" key="1">
    <citation type="submission" date="2016-11" db="EMBL/GenBank/DDBJ databases">
        <authorList>
            <person name="Jaros S."/>
            <person name="Januszkiewicz K."/>
            <person name="Wedrychowicz H."/>
        </authorList>
    </citation>
    <scope>NUCLEOTIDE SEQUENCE [LARGE SCALE GENOMIC DNA]</scope>
    <source>
        <strain evidence="6">NVI 5450</strain>
    </source>
</reference>
<evidence type="ECO:0000256" key="1">
    <source>
        <dbReference type="ARBA" id="ARBA00009437"/>
    </source>
</evidence>
<dbReference type="PATRIC" id="fig|80854.5.peg.1280"/>
<dbReference type="PANTHER" id="PTHR30126">
    <property type="entry name" value="HTH-TYPE TRANSCRIPTIONAL REGULATOR"/>
    <property type="match status" value="1"/>
</dbReference>